<dbReference type="Proteomes" id="UP000179233">
    <property type="component" value="Unassembled WGS sequence"/>
</dbReference>
<evidence type="ECO:0000259" key="1">
    <source>
        <dbReference type="Pfam" id="PF00156"/>
    </source>
</evidence>
<dbReference type="Gene3D" id="3.40.50.2020">
    <property type="match status" value="1"/>
</dbReference>
<dbReference type="Gene3D" id="3.30.1310.20">
    <property type="entry name" value="PRTase-like"/>
    <property type="match status" value="1"/>
</dbReference>
<reference evidence="2 3" key="1">
    <citation type="journal article" date="2016" name="Nat. Commun.">
        <title>Thousands of microbial genomes shed light on interconnected biogeochemical processes in an aquifer system.</title>
        <authorList>
            <person name="Anantharaman K."/>
            <person name="Brown C.T."/>
            <person name="Hug L.A."/>
            <person name="Sharon I."/>
            <person name="Castelle C.J."/>
            <person name="Probst A.J."/>
            <person name="Thomas B.C."/>
            <person name="Singh A."/>
            <person name="Wilkins M.J."/>
            <person name="Karaoz U."/>
            <person name="Brodie E.L."/>
            <person name="Williams K.H."/>
            <person name="Hubbard S.S."/>
            <person name="Banfield J.F."/>
        </authorList>
    </citation>
    <scope>NUCLEOTIDE SEQUENCE [LARGE SCALE GENOMIC DNA]</scope>
</reference>
<accession>A0A1G1VQT7</accession>
<protein>
    <recommendedName>
        <fullName evidence="1">Phosphoribosyltransferase domain-containing protein</fullName>
    </recommendedName>
</protein>
<dbReference type="InterPro" id="IPR000836">
    <property type="entry name" value="PRTase_dom"/>
</dbReference>
<proteinExistence type="predicted"/>
<dbReference type="EMBL" id="MHCJ01000006">
    <property type="protein sequence ID" value="OGY17761.1"/>
    <property type="molecule type" value="Genomic_DNA"/>
</dbReference>
<comment type="caution">
    <text evidence="2">The sequence shown here is derived from an EMBL/GenBank/DDBJ whole genome shotgun (WGS) entry which is preliminary data.</text>
</comment>
<sequence length="211" mass="23593">MAKVFSDRKEAGRLLSRELFSYSNHPNALVLAVPRGGVVVGYEVSRTLHLPLDVIVTKKIGAPSNAELAIGAMAEDGKPIFEEELLSKLGIEKEDLPREMRRVSRTIQEYIRIFREGRSLVLKEKVVIVVDDGVATGATLEAALSWLRTQRPKEIILAVPTGARDSMTRLERLADRTICLDKPEWFSAVGQFYREFGQVTDEEVKRILSAS</sequence>
<dbReference type="AlphaFoldDB" id="A0A1G1VQT7"/>
<evidence type="ECO:0000313" key="3">
    <source>
        <dbReference type="Proteomes" id="UP000179233"/>
    </source>
</evidence>
<gene>
    <name evidence="2" type="ORF">A2786_00335</name>
</gene>
<dbReference type="SUPFAM" id="SSF53271">
    <property type="entry name" value="PRTase-like"/>
    <property type="match status" value="1"/>
</dbReference>
<feature type="domain" description="Phosphoribosyltransferase" evidence="1">
    <location>
        <begin position="11"/>
        <end position="193"/>
    </location>
</feature>
<organism evidence="2 3">
    <name type="scientific">Candidatus Chisholmbacteria bacterium RIFCSPHIGHO2_01_FULL_52_32</name>
    <dbReference type="NCBI Taxonomy" id="1797591"/>
    <lineage>
        <taxon>Bacteria</taxon>
        <taxon>Candidatus Chisholmiibacteriota</taxon>
    </lineage>
</organism>
<dbReference type="Pfam" id="PF00156">
    <property type="entry name" value="Pribosyltran"/>
    <property type="match status" value="1"/>
</dbReference>
<dbReference type="CDD" id="cd06223">
    <property type="entry name" value="PRTases_typeI"/>
    <property type="match status" value="1"/>
</dbReference>
<dbReference type="InterPro" id="IPR029057">
    <property type="entry name" value="PRTase-like"/>
</dbReference>
<evidence type="ECO:0000313" key="2">
    <source>
        <dbReference type="EMBL" id="OGY17761.1"/>
    </source>
</evidence>
<name>A0A1G1VQT7_9BACT</name>